<feature type="compositionally biased region" description="Polar residues" evidence="1">
    <location>
        <begin position="76"/>
        <end position="87"/>
    </location>
</feature>
<comment type="caution">
    <text evidence="2">The sequence shown here is derived from an EMBL/GenBank/DDBJ whole genome shotgun (WGS) entry which is preliminary data.</text>
</comment>
<name>A0A8J4CF22_9CHLO</name>
<proteinExistence type="predicted"/>
<gene>
    <name evidence="2" type="ORF">Vretifemale_10664</name>
</gene>
<dbReference type="Proteomes" id="UP000747110">
    <property type="component" value="Unassembled WGS sequence"/>
</dbReference>
<evidence type="ECO:0000313" key="2">
    <source>
        <dbReference type="EMBL" id="GIL81654.1"/>
    </source>
</evidence>
<feature type="region of interest" description="Disordered" evidence="1">
    <location>
        <begin position="1"/>
        <end position="27"/>
    </location>
</feature>
<dbReference type="OrthoDB" id="10463947at2759"/>
<reference evidence="2" key="1">
    <citation type="journal article" date="2021" name="Proc. Natl. Acad. Sci. U.S.A.">
        <title>Three genomes in the algal genus Volvox reveal the fate of a haploid sex-determining region after a transition to homothallism.</title>
        <authorList>
            <person name="Yamamoto K."/>
            <person name="Hamaji T."/>
            <person name="Kawai-Toyooka H."/>
            <person name="Matsuzaki R."/>
            <person name="Takahashi F."/>
            <person name="Nishimura Y."/>
            <person name="Kawachi M."/>
            <person name="Noguchi H."/>
            <person name="Minakuchi Y."/>
            <person name="Umen J.G."/>
            <person name="Toyoda A."/>
            <person name="Nozaki H."/>
        </authorList>
    </citation>
    <scope>NUCLEOTIDE SEQUENCE</scope>
    <source>
        <strain evidence="2">NIES-3786</strain>
    </source>
</reference>
<organism evidence="2 3">
    <name type="scientific">Volvox reticuliferus</name>
    <dbReference type="NCBI Taxonomy" id="1737510"/>
    <lineage>
        <taxon>Eukaryota</taxon>
        <taxon>Viridiplantae</taxon>
        <taxon>Chlorophyta</taxon>
        <taxon>core chlorophytes</taxon>
        <taxon>Chlorophyceae</taxon>
        <taxon>CS clade</taxon>
        <taxon>Chlamydomonadales</taxon>
        <taxon>Volvocaceae</taxon>
        <taxon>Volvox</taxon>
    </lineage>
</organism>
<accession>A0A8J4CF22</accession>
<dbReference type="EMBL" id="BNCP01000022">
    <property type="protein sequence ID" value="GIL81654.1"/>
    <property type="molecule type" value="Genomic_DNA"/>
</dbReference>
<protein>
    <submittedName>
        <fullName evidence="2">Uncharacterized protein</fullName>
    </submittedName>
</protein>
<feature type="non-terminal residue" evidence="2">
    <location>
        <position position="1"/>
    </location>
</feature>
<sequence>LSSVSPSLSSPPSPPSPTQPPVGGNSLVMDSTLTAAARALGYRDVTCTLLVKEEIVTRGSVSSQSSLDPWWLDMSSGNGTSDSQDASIVSPGGEGTALATASGIRDGNRRRHSAYHELRCGLLLKVLNRHYTDVAEPVVGRGQRLVTRVLE</sequence>
<feature type="region of interest" description="Disordered" evidence="1">
    <location>
        <begin position="76"/>
        <end position="108"/>
    </location>
</feature>
<keyword evidence="3" id="KW-1185">Reference proteome</keyword>
<feature type="compositionally biased region" description="Pro residues" evidence="1">
    <location>
        <begin position="9"/>
        <end position="20"/>
    </location>
</feature>
<dbReference type="AlphaFoldDB" id="A0A8J4CF22"/>
<evidence type="ECO:0000256" key="1">
    <source>
        <dbReference type="SAM" id="MobiDB-lite"/>
    </source>
</evidence>
<evidence type="ECO:0000313" key="3">
    <source>
        <dbReference type="Proteomes" id="UP000747110"/>
    </source>
</evidence>